<gene>
    <name evidence="8" type="primary">thrB</name>
    <name evidence="11" type="ORF">Amme_006_026</name>
</gene>
<dbReference type="RefSeq" id="WP_042055632.1">
    <property type="nucleotide sequence ID" value="NZ_BAND01000006.1"/>
</dbReference>
<proteinExistence type="inferred from homology"/>
<dbReference type="InterPro" id="IPR005280">
    <property type="entry name" value="Homoserine_kinase_II"/>
</dbReference>
<evidence type="ECO:0000256" key="1">
    <source>
        <dbReference type="ARBA" id="ARBA00022605"/>
    </source>
</evidence>
<keyword evidence="6 8" id="KW-0067">ATP-binding</keyword>
<dbReference type="CDD" id="cd05153">
    <property type="entry name" value="HomoserineK_II"/>
    <property type="match status" value="1"/>
</dbReference>
<dbReference type="InterPro" id="IPR050249">
    <property type="entry name" value="Pseudomonas-type_ThrB"/>
</dbReference>
<evidence type="ECO:0000256" key="2">
    <source>
        <dbReference type="ARBA" id="ARBA00022679"/>
    </source>
</evidence>
<evidence type="ECO:0000256" key="3">
    <source>
        <dbReference type="ARBA" id="ARBA00022697"/>
    </source>
</evidence>
<dbReference type="GO" id="GO:0009088">
    <property type="term" value="P:threonine biosynthetic process"/>
    <property type="evidence" value="ECO:0007669"/>
    <property type="project" value="UniProtKB-UniRule"/>
</dbReference>
<evidence type="ECO:0000256" key="5">
    <source>
        <dbReference type="ARBA" id="ARBA00022777"/>
    </source>
</evidence>
<dbReference type="Proteomes" id="UP000019760">
    <property type="component" value="Unassembled WGS sequence"/>
</dbReference>
<comment type="similarity">
    <text evidence="7 8">Belongs to the pseudomonas-type ThrB family.</text>
</comment>
<dbReference type="GO" id="GO:0004413">
    <property type="term" value="F:homoserine kinase activity"/>
    <property type="evidence" value="ECO:0007669"/>
    <property type="project" value="UniProtKB-UniRule"/>
</dbReference>
<dbReference type="Pfam" id="PF01636">
    <property type="entry name" value="APH"/>
    <property type="match status" value="1"/>
</dbReference>
<comment type="catalytic activity">
    <reaction evidence="8">
        <text>L-homoserine + ATP = O-phospho-L-homoserine + ADP + H(+)</text>
        <dbReference type="Rhea" id="RHEA:13985"/>
        <dbReference type="ChEBI" id="CHEBI:15378"/>
        <dbReference type="ChEBI" id="CHEBI:30616"/>
        <dbReference type="ChEBI" id="CHEBI:57476"/>
        <dbReference type="ChEBI" id="CHEBI:57590"/>
        <dbReference type="ChEBI" id="CHEBI:456216"/>
        <dbReference type="EC" id="2.7.1.39"/>
    </reaction>
</comment>
<evidence type="ECO:0000256" key="9">
    <source>
        <dbReference type="NCBIfam" id="TIGR00938"/>
    </source>
</evidence>
<evidence type="ECO:0000313" key="11">
    <source>
        <dbReference type="EMBL" id="GAJ27795.1"/>
    </source>
</evidence>
<keyword evidence="2 8" id="KW-0808">Transferase</keyword>
<dbReference type="PANTHER" id="PTHR21064:SF6">
    <property type="entry name" value="AMINOGLYCOSIDE PHOSPHOTRANSFERASE DOMAIN-CONTAINING PROTEIN"/>
    <property type="match status" value="1"/>
</dbReference>
<dbReference type="OrthoDB" id="9777460at2"/>
<dbReference type="SUPFAM" id="SSF56112">
    <property type="entry name" value="Protein kinase-like (PK-like)"/>
    <property type="match status" value="1"/>
</dbReference>
<protein>
    <recommendedName>
        <fullName evidence="8 9">Homoserine kinase</fullName>
        <shortName evidence="8">HK</shortName>
        <shortName evidence="8">HSK</shortName>
        <ecNumber evidence="8 9">2.7.1.39</ecNumber>
    </recommendedName>
</protein>
<dbReference type="HAMAP" id="MF_00301">
    <property type="entry name" value="Homoser_kinase_2"/>
    <property type="match status" value="1"/>
</dbReference>
<evidence type="ECO:0000256" key="4">
    <source>
        <dbReference type="ARBA" id="ARBA00022741"/>
    </source>
</evidence>
<dbReference type="Gene3D" id="3.30.200.20">
    <property type="entry name" value="Phosphorylase Kinase, domain 1"/>
    <property type="match status" value="1"/>
</dbReference>
<evidence type="ECO:0000259" key="10">
    <source>
        <dbReference type="Pfam" id="PF01636"/>
    </source>
</evidence>
<dbReference type="UniPathway" id="UPA00050">
    <property type="reaction ID" value="UER00064"/>
</dbReference>
<dbReference type="InterPro" id="IPR002575">
    <property type="entry name" value="Aminoglycoside_PTrfase"/>
</dbReference>
<dbReference type="NCBIfam" id="TIGR00938">
    <property type="entry name" value="thrB_alt"/>
    <property type="match status" value="1"/>
</dbReference>
<comment type="pathway">
    <text evidence="8">Amino-acid biosynthesis; L-threonine biosynthesis; L-threonine from L-aspartate: step 4/5.</text>
</comment>
<evidence type="ECO:0000256" key="8">
    <source>
        <dbReference type="HAMAP-Rule" id="MF_00301"/>
    </source>
</evidence>
<keyword evidence="3 8" id="KW-0791">Threonine biosynthesis</keyword>
<keyword evidence="5 8" id="KW-0418">Kinase</keyword>
<evidence type="ECO:0000313" key="12">
    <source>
        <dbReference type="Proteomes" id="UP000019760"/>
    </source>
</evidence>
<reference evidence="12" key="1">
    <citation type="journal article" date="2014" name="FEMS Microbiol. Lett.">
        <title>Draft Genomic DNA Sequence of the Facultatively Methylotrophic Bacterium Acidomonas methanolica type strain MB58.</title>
        <authorList>
            <person name="Higashiura N."/>
            <person name="Hadano H."/>
            <person name="Hirakawa H."/>
            <person name="Matsutani M."/>
            <person name="Takabe S."/>
            <person name="Matsushita K."/>
            <person name="Azuma Y."/>
        </authorList>
    </citation>
    <scope>NUCLEOTIDE SEQUENCE [LARGE SCALE GENOMIC DNA]</scope>
    <source>
        <strain evidence="12">MB58</strain>
    </source>
</reference>
<keyword evidence="12" id="KW-1185">Reference proteome</keyword>
<feature type="domain" description="Aminoglycoside phosphotransferase" evidence="10">
    <location>
        <begin position="28"/>
        <end position="257"/>
    </location>
</feature>
<dbReference type="NCBIfam" id="NF003558">
    <property type="entry name" value="PRK05231.1"/>
    <property type="match status" value="1"/>
</dbReference>
<keyword evidence="4 8" id="KW-0547">Nucleotide-binding</keyword>
<dbReference type="GO" id="GO:0005524">
    <property type="term" value="F:ATP binding"/>
    <property type="evidence" value="ECO:0007669"/>
    <property type="project" value="UniProtKB-KW"/>
</dbReference>
<accession>A0A023D206</accession>
<dbReference type="EMBL" id="BAND01000006">
    <property type="protein sequence ID" value="GAJ27795.1"/>
    <property type="molecule type" value="Genomic_DNA"/>
</dbReference>
<dbReference type="EC" id="2.7.1.39" evidence="8 9"/>
<dbReference type="AlphaFoldDB" id="A0A023D206"/>
<evidence type="ECO:0000256" key="6">
    <source>
        <dbReference type="ARBA" id="ARBA00022840"/>
    </source>
</evidence>
<sequence length="314" mass="34114">MAVYTTFDDAALAAFLTQYDIGAALACEGIAEGVENSNYLLDTASGRYILTLYERRVREADLPWFLGYMRHLAARGVVCPTPVAMRDGTLLGRLGGRPAALTTFLPGRPVTVIDAESCHQLGATLARLHAAGGDFSPARENEFGHRAWGSLLDACHGAGDALQAGLTDRVSAAIAAVEAAWPRDLPAGQIHADLFPDNAFFRDGRLSGVIDFYFACTDAFAYDVAICLNAWCFPDEATLDPVLMRAVLAGYESVRPLDAAERGAMLLLCRGAALRFLLTRLYDWVNTPPDAVVTRKDPLAYERRLAAWERRDGL</sequence>
<comment type="caution">
    <text evidence="11">The sequence shown here is derived from an EMBL/GenBank/DDBJ whole genome shotgun (WGS) entry which is preliminary data.</text>
</comment>
<reference evidence="11 12" key="2">
    <citation type="journal article" date="2014" name="FEMS Microbiol. Lett.">
        <title>Draft genomic DNA sequence of the facultatively methylotrophic bacterium Acidomonas methanolica type strain MB58.</title>
        <authorList>
            <person name="Higashiura N."/>
            <person name="Hadano H."/>
            <person name="Hirakawa H."/>
            <person name="Matsutani M."/>
            <person name="Takabe S."/>
            <person name="Matsushita K."/>
            <person name="Azuma Y."/>
        </authorList>
    </citation>
    <scope>NUCLEOTIDE SEQUENCE [LARGE SCALE GENOMIC DNA]</scope>
    <source>
        <strain evidence="11 12">MB58</strain>
    </source>
</reference>
<dbReference type="InterPro" id="IPR011009">
    <property type="entry name" value="Kinase-like_dom_sf"/>
</dbReference>
<dbReference type="PANTHER" id="PTHR21064">
    <property type="entry name" value="AMINOGLYCOSIDE PHOSPHOTRANSFERASE DOMAIN-CONTAINING PROTEIN-RELATED"/>
    <property type="match status" value="1"/>
</dbReference>
<organism evidence="11 12">
    <name type="scientific">Acidomonas methanolica NBRC 104435</name>
    <dbReference type="NCBI Taxonomy" id="1231351"/>
    <lineage>
        <taxon>Bacteria</taxon>
        <taxon>Pseudomonadati</taxon>
        <taxon>Pseudomonadota</taxon>
        <taxon>Alphaproteobacteria</taxon>
        <taxon>Acetobacterales</taxon>
        <taxon>Acetobacteraceae</taxon>
        <taxon>Acidomonas</taxon>
    </lineage>
</organism>
<name>A0A023D206_ACIMT</name>
<dbReference type="Gene3D" id="3.90.1200.10">
    <property type="match status" value="1"/>
</dbReference>
<keyword evidence="1 8" id="KW-0028">Amino-acid biosynthesis</keyword>
<evidence type="ECO:0000256" key="7">
    <source>
        <dbReference type="ARBA" id="ARBA00038240"/>
    </source>
</evidence>